<dbReference type="AlphaFoldDB" id="A0A8H3EJG9"/>
<evidence type="ECO:0000256" key="1">
    <source>
        <dbReference type="SAM" id="MobiDB-lite"/>
    </source>
</evidence>
<accession>A0A8H3EJG9</accession>
<dbReference type="EMBL" id="CAJPDT010000003">
    <property type="protein sequence ID" value="CAF9906912.1"/>
    <property type="molecule type" value="Genomic_DNA"/>
</dbReference>
<evidence type="ECO:0000313" key="3">
    <source>
        <dbReference type="Proteomes" id="UP000664534"/>
    </source>
</evidence>
<sequence length="366" mass="41199">MNASLIMFRGNADLPYVNEVRMAHQARNLVYRMGPCHKVQLVVPSAPHPSPQSAVVQTLGLAGRRSSASSNLRAAYSRIERGETEAGPQAAKAEDAKTGHVRNQKSRRIDQGQEWYLERELGVSYEKDRPRDRGLAAGLDDSQIEDTLVENDDGRNVAPLVVGTHRALYSADFEDSGDEESLCDDDDIRGSELEANTGWLNRNQGVDISQEQQLTTIQLRIQENMLRDIARQAFKARRDSNADLSFFGKEAPGEEDWVLETILNLMELGQTMIDARAFQEEEGRDIQVMVRNSLSTLLRKARHPFRPSGISAANVQLTQCLDALRQMRLRLLQENPGRSIAEILKEKNIDLRPRRIGLFKSRVIWG</sequence>
<comment type="caution">
    <text evidence="2">The sequence shown here is derived from an EMBL/GenBank/DDBJ whole genome shotgun (WGS) entry which is preliminary data.</text>
</comment>
<evidence type="ECO:0000313" key="2">
    <source>
        <dbReference type="EMBL" id="CAF9906912.1"/>
    </source>
</evidence>
<gene>
    <name evidence="2" type="ORF">IMSHALPRED_005390</name>
</gene>
<dbReference type="OrthoDB" id="5367045at2759"/>
<organism evidence="2 3">
    <name type="scientific">Imshaugia aleurites</name>
    <dbReference type="NCBI Taxonomy" id="172621"/>
    <lineage>
        <taxon>Eukaryota</taxon>
        <taxon>Fungi</taxon>
        <taxon>Dikarya</taxon>
        <taxon>Ascomycota</taxon>
        <taxon>Pezizomycotina</taxon>
        <taxon>Lecanoromycetes</taxon>
        <taxon>OSLEUM clade</taxon>
        <taxon>Lecanoromycetidae</taxon>
        <taxon>Lecanorales</taxon>
        <taxon>Lecanorineae</taxon>
        <taxon>Parmeliaceae</taxon>
        <taxon>Imshaugia</taxon>
    </lineage>
</organism>
<name>A0A8H3EJG9_9LECA</name>
<reference evidence="2" key="1">
    <citation type="submission" date="2021-03" db="EMBL/GenBank/DDBJ databases">
        <authorList>
            <person name="Tagirdzhanova G."/>
        </authorList>
    </citation>
    <scope>NUCLEOTIDE SEQUENCE</scope>
</reference>
<keyword evidence="3" id="KW-1185">Reference proteome</keyword>
<dbReference type="Proteomes" id="UP000664534">
    <property type="component" value="Unassembled WGS sequence"/>
</dbReference>
<protein>
    <submittedName>
        <fullName evidence="2">Uncharacterized protein</fullName>
    </submittedName>
</protein>
<proteinExistence type="predicted"/>
<feature type="region of interest" description="Disordered" evidence="1">
    <location>
        <begin position="79"/>
        <end position="107"/>
    </location>
</feature>